<protein>
    <recommendedName>
        <fullName evidence="2">DUF4258 domain-containing protein</fullName>
    </recommendedName>
</protein>
<name>A0A381SI94_9ZZZZ</name>
<evidence type="ECO:0000313" key="1">
    <source>
        <dbReference type="EMBL" id="SVA03051.1"/>
    </source>
</evidence>
<organism evidence="1">
    <name type="scientific">marine metagenome</name>
    <dbReference type="NCBI Taxonomy" id="408172"/>
    <lineage>
        <taxon>unclassified sequences</taxon>
        <taxon>metagenomes</taxon>
        <taxon>ecological metagenomes</taxon>
    </lineage>
</organism>
<gene>
    <name evidence="1" type="ORF">METZ01_LOCUS55905</name>
</gene>
<dbReference type="EMBL" id="UINC01003068">
    <property type="protein sequence ID" value="SVA03051.1"/>
    <property type="molecule type" value="Genomic_DNA"/>
</dbReference>
<sequence length="92" mass="10620">MKSLEFSKHAAMRCAQRGIDKLIIDLILDYGRQDYDHKGGCRYFLGQPEKRQLLVDSPDVMKKFGRKLDVVVVTTAKEPSIVITAFVRDRRH</sequence>
<dbReference type="AlphaFoldDB" id="A0A381SI94"/>
<evidence type="ECO:0008006" key="2">
    <source>
        <dbReference type="Google" id="ProtNLM"/>
    </source>
</evidence>
<reference evidence="1" key="1">
    <citation type="submission" date="2018-05" db="EMBL/GenBank/DDBJ databases">
        <authorList>
            <person name="Lanie J.A."/>
            <person name="Ng W.-L."/>
            <person name="Kazmierczak K.M."/>
            <person name="Andrzejewski T.M."/>
            <person name="Davidsen T.M."/>
            <person name="Wayne K.J."/>
            <person name="Tettelin H."/>
            <person name="Glass J.I."/>
            <person name="Rusch D."/>
            <person name="Podicherti R."/>
            <person name="Tsui H.-C.T."/>
            <person name="Winkler M.E."/>
        </authorList>
    </citation>
    <scope>NUCLEOTIDE SEQUENCE</scope>
</reference>
<accession>A0A381SI94</accession>
<dbReference type="InterPro" id="IPR025354">
    <property type="entry name" value="DUF4258"/>
</dbReference>
<proteinExistence type="predicted"/>
<dbReference type="Pfam" id="PF14076">
    <property type="entry name" value="DUF4258"/>
    <property type="match status" value="1"/>
</dbReference>